<dbReference type="GO" id="GO:0032259">
    <property type="term" value="P:methylation"/>
    <property type="evidence" value="ECO:0007669"/>
    <property type="project" value="UniProtKB-KW"/>
</dbReference>
<keyword evidence="1" id="KW-0808">Transferase</keyword>
<protein>
    <submittedName>
        <fullName evidence="1">Ribosomal RNA small subunit methyltransferase h</fullName>
    </submittedName>
</protein>
<name>A0A699IAI8_TANCI</name>
<comment type="caution">
    <text evidence="1">The sequence shown here is derived from an EMBL/GenBank/DDBJ whole genome shotgun (WGS) entry which is preliminary data.</text>
</comment>
<accession>A0A699IAI8</accession>
<evidence type="ECO:0000313" key="1">
    <source>
        <dbReference type="EMBL" id="GEZ40285.1"/>
    </source>
</evidence>
<dbReference type="GO" id="GO:0008168">
    <property type="term" value="F:methyltransferase activity"/>
    <property type="evidence" value="ECO:0007669"/>
    <property type="project" value="UniProtKB-KW"/>
</dbReference>
<dbReference type="EMBL" id="BKCJ010274665">
    <property type="protein sequence ID" value="GEZ40285.1"/>
    <property type="molecule type" value="Genomic_DNA"/>
</dbReference>
<keyword evidence="1" id="KW-0489">Methyltransferase</keyword>
<feature type="non-terminal residue" evidence="1">
    <location>
        <position position="1"/>
    </location>
</feature>
<sequence>GEEGTGQLDFDPVAHEKEKVKIELIIPFNPDDSNSTLKTHTFLGNFKNIKSTLSKVDEKLLISGVDGISIEASGQQLPAILLPTQILCKVVNVQLWVEEDIANTMDLPDKLLPRSSNRMGKHITTCNFKKSLGVVSRDH</sequence>
<reference evidence="1" key="1">
    <citation type="journal article" date="2019" name="Sci. Rep.">
        <title>Draft genome of Tanacetum cinerariifolium, the natural source of mosquito coil.</title>
        <authorList>
            <person name="Yamashiro T."/>
            <person name="Shiraishi A."/>
            <person name="Satake H."/>
            <person name="Nakayama K."/>
        </authorList>
    </citation>
    <scope>NUCLEOTIDE SEQUENCE</scope>
</reference>
<organism evidence="1">
    <name type="scientific">Tanacetum cinerariifolium</name>
    <name type="common">Dalmatian daisy</name>
    <name type="synonym">Chrysanthemum cinerariifolium</name>
    <dbReference type="NCBI Taxonomy" id="118510"/>
    <lineage>
        <taxon>Eukaryota</taxon>
        <taxon>Viridiplantae</taxon>
        <taxon>Streptophyta</taxon>
        <taxon>Embryophyta</taxon>
        <taxon>Tracheophyta</taxon>
        <taxon>Spermatophyta</taxon>
        <taxon>Magnoliopsida</taxon>
        <taxon>eudicotyledons</taxon>
        <taxon>Gunneridae</taxon>
        <taxon>Pentapetalae</taxon>
        <taxon>asterids</taxon>
        <taxon>campanulids</taxon>
        <taxon>Asterales</taxon>
        <taxon>Asteraceae</taxon>
        <taxon>Asteroideae</taxon>
        <taxon>Anthemideae</taxon>
        <taxon>Anthemidinae</taxon>
        <taxon>Tanacetum</taxon>
    </lineage>
</organism>
<gene>
    <name evidence="1" type="ORF">Tci_512258</name>
</gene>
<dbReference type="AlphaFoldDB" id="A0A699IAI8"/>
<proteinExistence type="predicted"/>